<dbReference type="Gene3D" id="3.40.630.30">
    <property type="match status" value="1"/>
</dbReference>
<dbReference type="AlphaFoldDB" id="A0A941D4E8"/>
<dbReference type="InterPro" id="IPR000182">
    <property type="entry name" value="GNAT_dom"/>
</dbReference>
<evidence type="ECO:0000313" key="3">
    <source>
        <dbReference type="Proteomes" id="UP000622580"/>
    </source>
</evidence>
<keyword evidence="2" id="KW-0012">Acyltransferase</keyword>
<dbReference type="InterPro" id="IPR016181">
    <property type="entry name" value="Acyl_CoA_acyltransferase"/>
</dbReference>
<reference evidence="2" key="1">
    <citation type="submission" date="2021-04" db="EMBL/GenBank/DDBJ databases">
        <title>Draft genome assembly of strain Phenylobacterium sp. 20VBR1 using MiniION and Illumina platforms.</title>
        <authorList>
            <person name="Thomas F.A."/>
            <person name="Krishnan K.P."/>
            <person name="Sinha R.K."/>
        </authorList>
    </citation>
    <scope>NUCLEOTIDE SEQUENCE</scope>
    <source>
        <strain evidence="2">20VBR1</strain>
    </source>
</reference>
<keyword evidence="2" id="KW-0808">Transferase</keyword>
<keyword evidence="3" id="KW-1185">Reference proteome</keyword>
<dbReference type="Proteomes" id="UP000622580">
    <property type="component" value="Unassembled WGS sequence"/>
</dbReference>
<organism evidence="2 3">
    <name type="scientific">Phenylobacterium glaciei</name>
    <dbReference type="NCBI Taxonomy" id="2803784"/>
    <lineage>
        <taxon>Bacteria</taxon>
        <taxon>Pseudomonadati</taxon>
        <taxon>Pseudomonadota</taxon>
        <taxon>Alphaproteobacteria</taxon>
        <taxon>Caulobacterales</taxon>
        <taxon>Caulobacteraceae</taxon>
        <taxon>Phenylobacterium</taxon>
    </lineage>
</organism>
<dbReference type="EC" id="2.3.1.-" evidence="2"/>
<proteinExistence type="predicted"/>
<evidence type="ECO:0000313" key="2">
    <source>
        <dbReference type="EMBL" id="MBR7621474.1"/>
    </source>
</evidence>
<gene>
    <name evidence="2" type="ORF">JKL49_18935</name>
</gene>
<dbReference type="SUPFAM" id="SSF55729">
    <property type="entry name" value="Acyl-CoA N-acyltransferases (Nat)"/>
    <property type="match status" value="1"/>
</dbReference>
<dbReference type="InterPro" id="IPR013653">
    <property type="entry name" value="GCN5-like_dom"/>
</dbReference>
<protein>
    <submittedName>
        <fullName evidence="2">GNAT family N-acetyltransferase</fullName>
        <ecNumber evidence="2">2.3.1.-</ecNumber>
    </submittedName>
</protein>
<dbReference type="Pfam" id="PF08445">
    <property type="entry name" value="FR47"/>
    <property type="match status" value="1"/>
</dbReference>
<feature type="domain" description="N-acetyltransferase" evidence="1">
    <location>
        <begin position="86"/>
        <end position="225"/>
    </location>
</feature>
<dbReference type="CDD" id="cd04301">
    <property type="entry name" value="NAT_SF"/>
    <property type="match status" value="1"/>
</dbReference>
<dbReference type="EMBL" id="JAGSGD010000002">
    <property type="protein sequence ID" value="MBR7621474.1"/>
    <property type="molecule type" value="Genomic_DNA"/>
</dbReference>
<dbReference type="RefSeq" id="WP_215342968.1">
    <property type="nucleotide sequence ID" value="NZ_JAGSGD010000002.1"/>
</dbReference>
<dbReference type="GO" id="GO:0016747">
    <property type="term" value="F:acyltransferase activity, transferring groups other than amino-acyl groups"/>
    <property type="evidence" value="ECO:0007669"/>
    <property type="project" value="InterPro"/>
</dbReference>
<evidence type="ECO:0000259" key="1">
    <source>
        <dbReference type="PROSITE" id="PS51186"/>
    </source>
</evidence>
<dbReference type="PROSITE" id="PS51186">
    <property type="entry name" value="GNAT"/>
    <property type="match status" value="1"/>
</dbReference>
<sequence length="225" mass="24041">MAHPLDRPVWSTLSTRQRALALGDDRALRFEPRYNVFGASADGSAENLEALAELIPADGALWVVEAEPFTPPPGVVVVKAAVCAQMVAEAPKPGDPDFAYEDLTEADAPAMLALATLTEPGPFFEATHRLGAFVGIKQDGRLVAMAGERMRPQGFTEVSGVCTHPDHRGRGYAGRLMQVVAGRIVARGETPFLHSYASNLGAISLYESLGFAIRREVTATVLAKV</sequence>
<name>A0A941D4E8_9CAUL</name>
<comment type="caution">
    <text evidence="2">The sequence shown here is derived from an EMBL/GenBank/DDBJ whole genome shotgun (WGS) entry which is preliminary data.</text>
</comment>
<accession>A0A941D4E8</accession>